<dbReference type="SUPFAM" id="SSF82866">
    <property type="entry name" value="Multidrug efflux transporter AcrB transmembrane domain"/>
    <property type="match status" value="1"/>
</dbReference>
<name>A0AA42EIS1_GLAPU</name>
<comment type="caution">
    <text evidence="2">The sequence shown here is derived from an EMBL/GenBank/DDBJ whole genome shotgun (WGS) entry which is preliminary data.</text>
</comment>
<sequence length="166" mass="17978">MNFKTLSWAIRHPIPIIVLFLLLTVLGIRAFQGLPINADPDMRFPMVNITVTQTGASADELENTVTRRVEDAVAGMAGVRHITSTITEGSSVTAVEKGVQQALQTLAANYPDIQITEVHNSVNTTKGNYDVAISTLLEGAALTVLVVWLFLRNWRATLVAAIALPL</sequence>
<reference evidence="2" key="1">
    <citation type="submission" date="2022-09" db="EMBL/GenBank/DDBJ databases">
        <title>Molecular characterization of Glaesserella parasuis strains circulating in commercial swine farms using whole-genome sequencing.</title>
        <authorList>
            <person name="Mugabi R."/>
            <person name="Clavijo M."/>
            <person name="Li G."/>
        </authorList>
    </citation>
    <scope>NUCLEOTIDE SEQUENCE</scope>
    <source>
        <strain evidence="2">0435-53</strain>
    </source>
</reference>
<dbReference type="Gene3D" id="1.20.1640.10">
    <property type="entry name" value="Multidrug efflux transporter AcrB transmembrane domain"/>
    <property type="match status" value="2"/>
</dbReference>
<dbReference type="GO" id="GO:0042910">
    <property type="term" value="F:xenobiotic transmembrane transporter activity"/>
    <property type="evidence" value="ECO:0007669"/>
    <property type="project" value="TreeGrafter"/>
</dbReference>
<accession>A0AA42EIS1</accession>
<keyword evidence="1" id="KW-0812">Transmembrane</keyword>
<dbReference type="PANTHER" id="PTHR32063:SF77">
    <property type="entry name" value="ACR FAMILY TRANSPORT PROTEIN"/>
    <property type="match status" value="1"/>
</dbReference>
<feature type="transmembrane region" description="Helical" evidence="1">
    <location>
        <begin position="131"/>
        <end position="151"/>
    </location>
</feature>
<gene>
    <name evidence="2" type="ORF">N5925_10385</name>
</gene>
<dbReference type="AlphaFoldDB" id="A0AA42EIS1"/>
<dbReference type="RefSeq" id="WP_021116454.1">
    <property type="nucleotide sequence ID" value="NZ_CP015099.1"/>
</dbReference>
<dbReference type="InterPro" id="IPR001036">
    <property type="entry name" value="Acrflvin-R"/>
</dbReference>
<evidence type="ECO:0000313" key="2">
    <source>
        <dbReference type="EMBL" id="MDD2168968.1"/>
    </source>
</evidence>
<dbReference type="GO" id="GO:0005886">
    <property type="term" value="C:plasma membrane"/>
    <property type="evidence" value="ECO:0007669"/>
    <property type="project" value="TreeGrafter"/>
</dbReference>
<dbReference type="EMBL" id="JAODIR010000077">
    <property type="protein sequence ID" value="MDD2168968.1"/>
    <property type="molecule type" value="Genomic_DNA"/>
</dbReference>
<dbReference type="Gene3D" id="3.30.70.1320">
    <property type="entry name" value="Multidrug efflux transporter AcrB pore domain like"/>
    <property type="match status" value="1"/>
</dbReference>
<dbReference type="Pfam" id="PF00873">
    <property type="entry name" value="ACR_tran"/>
    <property type="match status" value="1"/>
</dbReference>
<protein>
    <submittedName>
        <fullName evidence="2">Efflux RND transporter permease subunit</fullName>
    </submittedName>
</protein>
<dbReference type="Gene3D" id="3.30.70.1430">
    <property type="entry name" value="Multidrug efflux transporter AcrB pore domain"/>
    <property type="match status" value="1"/>
</dbReference>
<evidence type="ECO:0000313" key="3">
    <source>
        <dbReference type="Proteomes" id="UP001148834"/>
    </source>
</evidence>
<keyword evidence="1" id="KW-1133">Transmembrane helix</keyword>
<dbReference type="PRINTS" id="PR00702">
    <property type="entry name" value="ACRIFLAVINRP"/>
</dbReference>
<evidence type="ECO:0000256" key="1">
    <source>
        <dbReference type="SAM" id="Phobius"/>
    </source>
</evidence>
<keyword evidence="1" id="KW-0472">Membrane</keyword>
<dbReference type="Proteomes" id="UP001148834">
    <property type="component" value="Unassembled WGS sequence"/>
</dbReference>
<dbReference type="PANTHER" id="PTHR32063">
    <property type="match status" value="1"/>
</dbReference>
<proteinExistence type="predicted"/>
<organism evidence="2 3">
    <name type="scientific">Glaesserella parasuis</name>
    <name type="common">Haemophilus parasuis</name>
    <dbReference type="NCBI Taxonomy" id="738"/>
    <lineage>
        <taxon>Bacteria</taxon>
        <taxon>Pseudomonadati</taxon>
        <taxon>Pseudomonadota</taxon>
        <taxon>Gammaproteobacteria</taxon>
        <taxon>Pasteurellales</taxon>
        <taxon>Pasteurellaceae</taxon>
        <taxon>Glaesserella</taxon>
    </lineage>
</organism>
<dbReference type="SUPFAM" id="SSF82693">
    <property type="entry name" value="Multidrug efflux transporter AcrB pore domain, PN1, PN2, PC1 and PC2 subdomains"/>
    <property type="match status" value="1"/>
</dbReference>